<evidence type="ECO:0000313" key="2">
    <source>
        <dbReference type="Proteomes" id="UP001159428"/>
    </source>
</evidence>
<dbReference type="Proteomes" id="UP001159428">
    <property type="component" value="Unassembled WGS sequence"/>
</dbReference>
<name>A0AAU9X190_9CNID</name>
<keyword evidence="2" id="KW-1185">Reference proteome</keyword>
<evidence type="ECO:0008006" key="3">
    <source>
        <dbReference type="Google" id="ProtNLM"/>
    </source>
</evidence>
<proteinExistence type="predicted"/>
<dbReference type="InterPro" id="IPR043502">
    <property type="entry name" value="DNA/RNA_pol_sf"/>
</dbReference>
<reference evidence="1 2" key="1">
    <citation type="submission" date="2022-05" db="EMBL/GenBank/DDBJ databases">
        <authorList>
            <consortium name="Genoscope - CEA"/>
            <person name="William W."/>
        </authorList>
    </citation>
    <scope>NUCLEOTIDE SEQUENCE [LARGE SCALE GENOMIC DNA]</scope>
</reference>
<dbReference type="EMBL" id="CALNXJ010000027">
    <property type="protein sequence ID" value="CAH3133130.1"/>
    <property type="molecule type" value="Genomic_DNA"/>
</dbReference>
<sequence length="111" mass="13194">MVRDHGHFTGKYRGAPHYICNLQFKKPNKDVIFDSFINKGKEKYINYLDTNNLYGWAMCKPLPVSGFKWMSDFDNWKIIPCILEVDLEYPKELHDLHNDYPLAPERLMINK</sequence>
<feature type="non-terminal residue" evidence="1">
    <location>
        <position position="111"/>
    </location>
</feature>
<dbReference type="InterPro" id="IPR044925">
    <property type="entry name" value="His-Me_finger_sf"/>
</dbReference>
<evidence type="ECO:0000313" key="1">
    <source>
        <dbReference type="EMBL" id="CAH3133130.1"/>
    </source>
</evidence>
<accession>A0AAU9X190</accession>
<protein>
    <recommendedName>
        <fullName evidence="3">DNA-directed DNA polymerase</fullName>
    </recommendedName>
</protein>
<dbReference type="SUPFAM" id="SSF54060">
    <property type="entry name" value="His-Me finger endonucleases"/>
    <property type="match status" value="1"/>
</dbReference>
<gene>
    <name evidence="1" type="ORF">PMEA_00015392</name>
</gene>
<dbReference type="AlphaFoldDB" id="A0AAU9X190"/>
<dbReference type="SUPFAM" id="SSF56672">
    <property type="entry name" value="DNA/RNA polymerases"/>
    <property type="match status" value="1"/>
</dbReference>
<organism evidence="1 2">
    <name type="scientific">Pocillopora meandrina</name>
    <dbReference type="NCBI Taxonomy" id="46732"/>
    <lineage>
        <taxon>Eukaryota</taxon>
        <taxon>Metazoa</taxon>
        <taxon>Cnidaria</taxon>
        <taxon>Anthozoa</taxon>
        <taxon>Hexacorallia</taxon>
        <taxon>Scleractinia</taxon>
        <taxon>Astrocoeniina</taxon>
        <taxon>Pocilloporidae</taxon>
        <taxon>Pocillopora</taxon>
    </lineage>
</organism>
<comment type="caution">
    <text evidence="1">The sequence shown here is derived from an EMBL/GenBank/DDBJ whole genome shotgun (WGS) entry which is preliminary data.</text>
</comment>